<dbReference type="RefSeq" id="WP_092644417.1">
    <property type="nucleotide sequence ID" value="NZ_FNPX01000005.1"/>
</dbReference>
<proteinExistence type="predicted"/>
<reference evidence="2" key="1">
    <citation type="submission" date="2016-10" db="EMBL/GenBank/DDBJ databases">
        <authorList>
            <person name="Varghese N."/>
            <person name="Submissions S."/>
        </authorList>
    </citation>
    <scope>NUCLEOTIDE SEQUENCE [LARGE SCALE GENOMIC DNA]</scope>
    <source>
        <strain evidence="2">DSM 100420</strain>
    </source>
</reference>
<organism evidence="1 2">
    <name type="scientific">Jannaschia faecimaris</name>
    <dbReference type="NCBI Taxonomy" id="1244108"/>
    <lineage>
        <taxon>Bacteria</taxon>
        <taxon>Pseudomonadati</taxon>
        <taxon>Pseudomonadota</taxon>
        <taxon>Alphaproteobacteria</taxon>
        <taxon>Rhodobacterales</taxon>
        <taxon>Roseobacteraceae</taxon>
        <taxon>Jannaschia</taxon>
    </lineage>
</organism>
<accession>A0A1H3PI58</accession>
<dbReference type="AlphaFoldDB" id="A0A1H3PI58"/>
<sequence>MNRFFGYGSLVNRQTHTYHTAEPMTVTGWRRAWRATPINPVAFLTGELHDGSTIDGLAADVPGGAWDALDLRETGYLRAMLPEGPQIYHIPTDLHGTPKDVRPILLSYLDVVVQGFLREFGEDGVTRFFDTTVGWETPIRNDRAAPQYPRTQVLTKDETALVDHHLRRVTRSKSA</sequence>
<evidence type="ECO:0000313" key="1">
    <source>
        <dbReference type="EMBL" id="SDZ00794.1"/>
    </source>
</evidence>
<dbReference type="Proteomes" id="UP000198914">
    <property type="component" value="Unassembled WGS sequence"/>
</dbReference>
<name>A0A1H3PI58_9RHOB</name>
<dbReference type="EMBL" id="FNPX01000005">
    <property type="protein sequence ID" value="SDZ00794.1"/>
    <property type="molecule type" value="Genomic_DNA"/>
</dbReference>
<gene>
    <name evidence="1" type="ORF">SAMN05444004_10517</name>
</gene>
<protein>
    <recommendedName>
        <fullName evidence="3">Gamma-glutamyl cyclotransferase, AIG2-like</fullName>
    </recommendedName>
</protein>
<evidence type="ECO:0008006" key="3">
    <source>
        <dbReference type="Google" id="ProtNLM"/>
    </source>
</evidence>
<dbReference type="OrthoDB" id="5567366at2"/>
<keyword evidence="2" id="KW-1185">Reference proteome</keyword>
<dbReference type="STRING" id="1244108.SAMN05444004_10517"/>
<dbReference type="SUPFAM" id="SSF110857">
    <property type="entry name" value="Gamma-glutamyl cyclotransferase-like"/>
    <property type="match status" value="1"/>
</dbReference>
<dbReference type="CDD" id="cd06661">
    <property type="entry name" value="GGCT_like"/>
    <property type="match status" value="1"/>
</dbReference>
<evidence type="ECO:0000313" key="2">
    <source>
        <dbReference type="Proteomes" id="UP000198914"/>
    </source>
</evidence>
<dbReference type="InterPro" id="IPR013024">
    <property type="entry name" value="GGCT-like"/>
</dbReference>
<dbReference type="InterPro" id="IPR036568">
    <property type="entry name" value="GGCT-like_sf"/>
</dbReference>